<evidence type="ECO:0000313" key="3">
    <source>
        <dbReference type="Proteomes" id="UP001597176"/>
    </source>
</evidence>
<feature type="compositionally biased region" description="Basic residues" evidence="1">
    <location>
        <begin position="134"/>
        <end position="145"/>
    </location>
</feature>
<sequence>MAGESRRHGPLHGLKFGTGIAAAEVEEDRGDAVEIEARALQGFNGVGEARRFGIAGDSGNLGIVRVESCLEGGQKMLRPDAFEGRKAERRLPYGFGERSDVPGFGSGWVRHHHPSASAGPVRGNLAIPGGQRKEFHRHSRIGAAR</sequence>
<name>A0ABW3X373_9HYPH</name>
<proteinExistence type="predicted"/>
<organism evidence="2 3">
    <name type="scientific">Methylobacterium marchantiae</name>
    <dbReference type="NCBI Taxonomy" id="600331"/>
    <lineage>
        <taxon>Bacteria</taxon>
        <taxon>Pseudomonadati</taxon>
        <taxon>Pseudomonadota</taxon>
        <taxon>Alphaproteobacteria</taxon>
        <taxon>Hyphomicrobiales</taxon>
        <taxon>Methylobacteriaceae</taxon>
        <taxon>Methylobacterium</taxon>
    </lineage>
</organism>
<feature type="region of interest" description="Disordered" evidence="1">
    <location>
        <begin position="106"/>
        <end position="145"/>
    </location>
</feature>
<keyword evidence="3" id="KW-1185">Reference proteome</keyword>
<reference evidence="3" key="1">
    <citation type="journal article" date="2019" name="Int. J. Syst. Evol. Microbiol.">
        <title>The Global Catalogue of Microorganisms (GCM) 10K type strain sequencing project: providing services to taxonomists for standard genome sequencing and annotation.</title>
        <authorList>
            <consortium name="The Broad Institute Genomics Platform"/>
            <consortium name="The Broad Institute Genome Sequencing Center for Infectious Disease"/>
            <person name="Wu L."/>
            <person name="Ma J."/>
        </authorList>
    </citation>
    <scope>NUCLEOTIDE SEQUENCE [LARGE SCALE GENOMIC DNA]</scope>
    <source>
        <strain evidence="3">CCUG 56108</strain>
    </source>
</reference>
<dbReference type="EMBL" id="JBHTND010000027">
    <property type="protein sequence ID" value="MFD1303319.1"/>
    <property type="molecule type" value="Genomic_DNA"/>
</dbReference>
<accession>A0ABW3X373</accession>
<evidence type="ECO:0000313" key="2">
    <source>
        <dbReference type="EMBL" id="MFD1303319.1"/>
    </source>
</evidence>
<gene>
    <name evidence="2" type="ORF">ACFQ4G_17240</name>
</gene>
<protein>
    <submittedName>
        <fullName evidence="2">Uncharacterized protein</fullName>
    </submittedName>
</protein>
<comment type="caution">
    <text evidence="2">The sequence shown here is derived from an EMBL/GenBank/DDBJ whole genome shotgun (WGS) entry which is preliminary data.</text>
</comment>
<dbReference type="Proteomes" id="UP001597176">
    <property type="component" value="Unassembled WGS sequence"/>
</dbReference>
<evidence type="ECO:0000256" key="1">
    <source>
        <dbReference type="SAM" id="MobiDB-lite"/>
    </source>
</evidence>
<dbReference type="RefSeq" id="WP_238208871.1">
    <property type="nucleotide sequence ID" value="NZ_JBHTND010000027.1"/>
</dbReference>